<feature type="coiled-coil region" evidence="1">
    <location>
        <begin position="147"/>
        <end position="214"/>
    </location>
</feature>
<reference evidence="3 4" key="1">
    <citation type="submission" date="2020-08" db="EMBL/GenBank/DDBJ databases">
        <title>Genomic Encyclopedia of Type Strains, Phase IV (KMG-IV): sequencing the most valuable type-strain genomes for metagenomic binning, comparative biology and taxonomic classification.</title>
        <authorList>
            <person name="Goeker M."/>
        </authorList>
    </citation>
    <scope>NUCLEOTIDE SEQUENCE [LARGE SCALE GENOMIC DNA]</scope>
    <source>
        <strain evidence="3 4">DSM 101791</strain>
    </source>
</reference>
<name>A0A7W8LRI8_9DEIO</name>
<evidence type="ECO:0000313" key="3">
    <source>
        <dbReference type="EMBL" id="MBB5235938.1"/>
    </source>
</evidence>
<sequence length="352" mass="37469">MRVLSLLLVLGSATAAPVTFTKTYNNAVEVLQWTDNQGALSGTYQQVLRTDSRPPTLKTTNATFTGTRTGSTVTLRFSQSFLGFTDIRIWTGTLSGDTLKLTWPLAAGGLNTVVYTRSSANSYNAAVTRLSREVDAARSGFAQQQEQERAERAAVQAQTQAVEAADRAARRALEDAATLTGELQDGTRDLEAAVELLEKDLASLRKDQAELLRDAGQAKTCYDVSVVQGYQLGTLSGYSLSTLTGYGTSNLKNAAQQVQDDLDQAQPTLGRLQVAAQAHRTVPGANPRAQARLSFQPQQVAQAQAALGAQVEIAAATLASAQTRHQAILTEADALVDQARVVARGLTCLPGS</sequence>
<keyword evidence="4" id="KW-1185">Reference proteome</keyword>
<feature type="chain" id="PRO_5031529555" evidence="2">
    <location>
        <begin position="16"/>
        <end position="352"/>
    </location>
</feature>
<protein>
    <submittedName>
        <fullName evidence="3">Uncharacterized protein</fullName>
    </submittedName>
</protein>
<accession>A0A7W8LRI8</accession>
<proteinExistence type="predicted"/>
<keyword evidence="2" id="KW-0732">Signal</keyword>
<dbReference type="Proteomes" id="UP000525389">
    <property type="component" value="Unassembled WGS sequence"/>
</dbReference>
<organism evidence="3 4">
    <name type="scientific">Deinococcus budaensis</name>
    <dbReference type="NCBI Taxonomy" id="1665626"/>
    <lineage>
        <taxon>Bacteria</taxon>
        <taxon>Thermotogati</taxon>
        <taxon>Deinococcota</taxon>
        <taxon>Deinococci</taxon>
        <taxon>Deinococcales</taxon>
        <taxon>Deinococcaceae</taxon>
        <taxon>Deinococcus</taxon>
    </lineage>
</organism>
<evidence type="ECO:0000256" key="2">
    <source>
        <dbReference type="SAM" id="SignalP"/>
    </source>
</evidence>
<comment type="caution">
    <text evidence="3">The sequence shown here is derived from an EMBL/GenBank/DDBJ whole genome shotgun (WGS) entry which is preliminary data.</text>
</comment>
<keyword evidence="1" id="KW-0175">Coiled coil</keyword>
<evidence type="ECO:0000313" key="4">
    <source>
        <dbReference type="Proteomes" id="UP000525389"/>
    </source>
</evidence>
<dbReference type="EMBL" id="JACHFN010000018">
    <property type="protein sequence ID" value="MBB5235938.1"/>
    <property type="molecule type" value="Genomic_DNA"/>
</dbReference>
<evidence type="ECO:0000256" key="1">
    <source>
        <dbReference type="SAM" id="Coils"/>
    </source>
</evidence>
<feature type="signal peptide" evidence="2">
    <location>
        <begin position="1"/>
        <end position="15"/>
    </location>
</feature>
<gene>
    <name evidence="3" type="ORF">HNQ09_003402</name>
</gene>
<dbReference type="AlphaFoldDB" id="A0A7W8LRI8"/>
<dbReference type="RefSeq" id="WP_184031552.1">
    <property type="nucleotide sequence ID" value="NZ_JACHFN010000018.1"/>
</dbReference>